<keyword evidence="2" id="KW-1185">Reference proteome</keyword>
<evidence type="ECO:0000313" key="1">
    <source>
        <dbReference type="EMBL" id="PVX51831.1"/>
    </source>
</evidence>
<dbReference type="Proteomes" id="UP000251835">
    <property type="component" value="Unassembled WGS sequence"/>
</dbReference>
<organism evidence="1 2">
    <name type="scientific">Balneicella halophila</name>
    <dbReference type="NCBI Taxonomy" id="1537566"/>
    <lineage>
        <taxon>Bacteria</taxon>
        <taxon>Pseudomonadati</taxon>
        <taxon>Bacteroidota</taxon>
        <taxon>Bacteroidia</taxon>
        <taxon>Bacteroidales</taxon>
        <taxon>Balneicellaceae</taxon>
        <taxon>Balneicella</taxon>
    </lineage>
</organism>
<dbReference type="Gene3D" id="1.25.10.90">
    <property type="match status" value="1"/>
</dbReference>
<dbReference type="RefSeq" id="WP_116495407.1">
    <property type="nucleotide sequence ID" value="NZ_QENZ01000003.1"/>
</dbReference>
<sequence>MKPLRELFTEINKRIFNHRDGEIREMHKEYGATYKKSLGVPIVFLESIASDYAPSHELARLFWEFGGREQTIMAAMLEEPDKVEVKELEANILVANTPELWEQITRQLLRRLPDIDSYIHRWLNDDEEVLHIFAILSLGYLPNLFSTHILQSIMRIEVRKGSYLEKCMQRVLLKVGVRDKKVYQMMNQNLKMRTAYASLLQEIADFYE</sequence>
<comment type="caution">
    <text evidence="1">The sequence shown here is derived from an EMBL/GenBank/DDBJ whole genome shotgun (WGS) entry which is preliminary data.</text>
</comment>
<name>A0A7L4UQW6_BALHA</name>
<accession>A0A7L4UQW6</accession>
<dbReference type="EMBL" id="QENZ01000003">
    <property type="protein sequence ID" value="PVX51831.1"/>
    <property type="molecule type" value="Genomic_DNA"/>
</dbReference>
<dbReference type="PANTHER" id="PTHR41291:SF1">
    <property type="entry name" value="DNA ALKYLATION REPAIR PROTEIN"/>
    <property type="match status" value="1"/>
</dbReference>
<dbReference type="AlphaFoldDB" id="A0A7L4UQW6"/>
<dbReference type="PANTHER" id="PTHR41291">
    <property type="entry name" value="DNA ALKYLATION REPAIR PROTEIN"/>
    <property type="match status" value="1"/>
</dbReference>
<dbReference type="InterPro" id="IPR016024">
    <property type="entry name" value="ARM-type_fold"/>
</dbReference>
<dbReference type="SUPFAM" id="SSF48371">
    <property type="entry name" value="ARM repeat"/>
    <property type="match status" value="1"/>
</dbReference>
<gene>
    <name evidence="1" type="ORF">C7377_0120</name>
</gene>
<proteinExistence type="predicted"/>
<evidence type="ECO:0008006" key="3">
    <source>
        <dbReference type="Google" id="ProtNLM"/>
    </source>
</evidence>
<dbReference type="OrthoDB" id="1122333at2"/>
<protein>
    <recommendedName>
        <fullName evidence="3">DNA alkylation repair enzyme</fullName>
    </recommendedName>
</protein>
<reference evidence="1 2" key="1">
    <citation type="submission" date="2018-05" db="EMBL/GenBank/DDBJ databases">
        <title>Genomic Encyclopedia of Type Strains, Phase IV (KMG-IV): sequencing the most valuable type-strain genomes for metagenomic binning, comparative biology and taxonomic classification.</title>
        <authorList>
            <person name="Goeker M."/>
        </authorList>
    </citation>
    <scope>NUCLEOTIDE SEQUENCE [LARGE SCALE GENOMIC DNA]</scope>
    <source>
        <strain evidence="1 2">DSM 28579</strain>
    </source>
</reference>
<evidence type="ECO:0000313" key="2">
    <source>
        <dbReference type="Proteomes" id="UP000251835"/>
    </source>
</evidence>